<keyword evidence="4" id="KW-0472">Membrane</keyword>
<name>A0ABU0PB94_9MICO</name>
<keyword evidence="6" id="KW-1185">Reference proteome</keyword>
<organism evidence="5 6">
    <name type="scientific">Microbacterium murale</name>
    <dbReference type="NCBI Taxonomy" id="1081040"/>
    <lineage>
        <taxon>Bacteria</taxon>
        <taxon>Bacillati</taxon>
        <taxon>Actinomycetota</taxon>
        <taxon>Actinomycetes</taxon>
        <taxon>Micrococcales</taxon>
        <taxon>Microbacteriaceae</taxon>
        <taxon>Microbacterium</taxon>
    </lineage>
</organism>
<feature type="compositionally biased region" description="Low complexity" evidence="3">
    <location>
        <begin position="476"/>
        <end position="489"/>
    </location>
</feature>
<sequence>MELRDYFIALRRHALAIVLLAAIGLGVSYGWAKLQTPVYEASASGFVKSRDMGTDAGVVVAPGAEDAIAKAKVDTYLDMALWRTVAEHAAAELDLAATPEQLVRRITVENPARTAILRITAQGSSPEAARDLASAWVRGLTATIDEFDGDGTEGSSPVTVILGESAALPEAPAFPDTRSAVVIGGIIGLAAGIAFAFMRAYSDRRIRAADDVEQRLGVSVLGAIPSISGLDKHQRLITDKDGSSKSSFAVSESLRVMRTNLQFMDVDHPPRRIVVTSALPSEGKSTVAANLAATLAANGEHVVLVDGDLRRPTVARTMGLDHGAGLTDVLAGRADLSDVLQRAPGMPGLLVLGAGTTPPNPSELLGSERMKSLLDQLADHATVIIDAPPLVPITDGAILTHQADGAILVIAAGSSTYDIVGKAMDAIEKVHGRVLGVVLNRVALSSSGASYGYGYQARSPEDEAVEKTPRPRRSGRQAAGPRRAPADPAESYQADEAMTIEDLLRPANTDAPTKRPGGRSAPKR</sequence>
<keyword evidence="4" id="KW-0812">Transmembrane</keyword>
<keyword evidence="1" id="KW-0547">Nucleotide-binding</keyword>
<evidence type="ECO:0000313" key="5">
    <source>
        <dbReference type="EMBL" id="MDQ0644596.1"/>
    </source>
</evidence>
<keyword evidence="2" id="KW-0067">ATP-binding</keyword>
<dbReference type="PANTHER" id="PTHR32309">
    <property type="entry name" value="TYROSINE-PROTEIN KINASE"/>
    <property type="match status" value="1"/>
</dbReference>
<protein>
    <submittedName>
        <fullName evidence="5">Capsular exopolysaccharide synthesis family protein</fullName>
    </submittedName>
</protein>
<feature type="transmembrane region" description="Helical" evidence="4">
    <location>
        <begin position="179"/>
        <end position="198"/>
    </location>
</feature>
<dbReference type="InterPro" id="IPR033756">
    <property type="entry name" value="YlxH/NBP35"/>
</dbReference>
<dbReference type="PANTHER" id="PTHR32309:SF13">
    <property type="entry name" value="FERRIC ENTEROBACTIN TRANSPORT PROTEIN FEPE"/>
    <property type="match status" value="1"/>
</dbReference>
<dbReference type="InterPro" id="IPR050445">
    <property type="entry name" value="Bact_polysacc_biosynth/exp"/>
</dbReference>
<dbReference type="RefSeq" id="WP_307362493.1">
    <property type="nucleotide sequence ID" value="NZ_JAUSXK010000001.1"/>
</dbReference>
<evidence type="ECO:0000256" key="3">
    <source>
        <dbReference type="SAM" id="MobiDB-lite"/>
    </source>
</evidence>
<comment type="caution">
    <text evidence="5">The sequence shown here is derived from an EMBL/GenBank/DDBJ whole genome shotgun (WGS) entry which is preliminary data.</text>
</comment>
<dbReference type="InterPro" id="IPR027417">
    <property type="entry name" value="P-loop_NTPase"/>
</dbReference>
<dbReference type="Proteomes" id="UP001239085">
    <property type="component" value="Unassembled WGS sequence"/>
</dbReference>
<dbReference type="InterPro" id="IPR005702">
    <property type="entry name" value="Wzc-like_C"/>
</dbReference>
<gene>
    <name evidence="5" type="ORF">QFZ46_002756</name>
</gene>
<accession>A0ABU0PB94</accession>
<evidence type="ECO:0000256" key="2">
    <source>
        <dbReference type="ARBA" id="ARBA00022840"/>
    </source>
</evidence>
<dbReference type="CDD" id="cd05387">
    <property type="entry name" value="BY-kinase"/>
    <property type="match status" value="1"/>
</dbReference>
<evidence type="ECO:0000256" key="1">
    <source>
        <dbReference type="ARBA" id="ARBA00022741"/>
    </source>
</evidence>
<dbReference type="Gene3D" id="3.40.50.300">
    <property type="entry name" value="P-loop containing nucleotide triphosphate hydrolases"/>
    <property type="match status" value="1"/>
</dbReference>
<evidence type="ECO:0000313" key="6">
    <source>
        <dbReference type="Proteomes" id="UP001239085"/>
    </source>
</evidence>
<evidence type="ECO:0000256" key="4">
    <source>
        <dbReference type="SAM" id="Phobius"/>
    </source>
</evidence>
<dbReference type="Pfam" id="PF10609">
    <property type="entry name" value="ParA"/>
    <property type="match status" value="1"/>
</dbReference>
<reference evidence="5 6" key="1">
    <citation type="submission" date="2023-07" db="EMBL/GenBank/DDBJ databases">
        <title>Comparative genomics of wheat-associated soil bacteria to identify genetic determinants of phenazine resistance.</title>
        <authorList>
            <person name="Mouncey N."/>
        </authorList>
    </citation>
    <scope>NUCLEOTIDE SEQUENCE [LARGE SCALE GENOMIC DNA]</scope>
    <source>
        <strain evidence="5 6">W2I7</strain>
    </source>
</reference>
<feature type="region of interest" description="Disordered" evidence="3">
    <location>
        <begin position="452"/>
        <end position="524"/>
    </location>
</feature>
<proteinExistence type="predicted"/>
<dbReference type="EMBL" id="JAUSXK010000001">
    <property type="protein sequence ID" value="MDQ0644596.1"/>
    <property type="molecule type" value="Genomic_DNA"/>
</dbReference>
<dbReference type="SUPFAM" id="SSF52540">
    <property type="entry name" value="P-loop containing nucleoside triphosphate hydrolases"/>
    <property type="match status" value="1"/>
</dbReference>
<dbReference type="NCBIfam" id="TIGR01007">
    <property type="entry name" value="eps_fam"/>
    <property type="match status" value="1"/>
</dbReference>
<keyword evidence="4" id="KW-1133">Transmembrane helix</keyword>
<feature type="compositionally biased region" description="Basic and acidic residues" evidence="3">
    <location>
        <begin position="459"/>
        <end position="469"/>
    </location>
</feature>